<proteinExistence type="predicted"/>
<comment type="caution">
    <text evidence="2">The sequence shown here is derived from an EMBL/GenBank/DDBJ whole genome shotgun (WGS) entry which is preliminary data.</text>
</comment>
<dbReference type="EMBL" id="JASCZI010003063">
    <property type="protein sequence ID" value="MED6116626.1"/>
    <property type="molecule type" value="Genomic_DNA"/>
</dbReference>
<feature type="region of interest" description="Disordered" evidence="1">
    <location>
        <begin position="1"/>
        <end position="49"/>
    </location>
</feature>
<dbReference type="Proteomes" id="UP001341840">
    <property type="component" value="Unassembled WGS sequence"/>
</dbReference>
<feature type="compositionally biased region" description="Polar residues" evidence="1">
    <location>
        <begin position="275"/>
        <end position="294"/>
    </location>
</feature>
<sequence length="331" mass="36819">MDDSNSTPTKNNSQSKDNTRKLIQMEPNEVTPVGDGRADVQEQTEEEGGEAAIVSVLTRRREPMTRHPRGGAIAAGAFFTSNAKAVGRHDGEIHSRFSASLWKAKTAKAPLIRTNHPLPHSFPIFTSLSTHPLFVSTLNFHLSRKKKVMAPLIALVHYNGRAIDDDNIENNVPCDGSKPKAMSIKSSFTLEMLKKNIHKKLVLKDNEVVGKMVYRIPHAVEAGKWQLVDVDDGIACLFDMHAVSSGFRTMYLYVETKMGKNFLQTPLAGRTVNIKSSQASAQRHSDNSTPNSMMNPPDQENYLMKDILSDISDHEDDFLFGDEDDEEIEAD</sequence>
<evidence type="ECO:0000256" key="1">
    <source>
        <dbReference type="SAM" id="MobiDB-lite"/>
    </source>
</evidence>
<keyword evidence="3" id="KW-1185">Reference proteome</keyword>
<organism evidence="2 3">
    <name type="scientific">Stylosanthes scabra</name>
    <dbReference type="NCBI Taxonomy" id="79078"/>
    <lineage>
        <taxon>Eukaryota</taxon>
        <taxon>Viridiplantae</taxon>
        <taxon>Streptophyta</taxon>
        <taxon>Embryophyta</taxon>
        <taxon>Tracheophyta</taxon>
        <taxon>Spermatophyta</taxon>
        <taxon>Magnoliopsida</taxon>
        <taxon>eudicotyledons</taxon>
        <taxon>Gunneridae</taxon>
        <taxon>Pentapetalae</taxon>
        <taxon>rosids</taxon>
        <taxon>fabids</taxon>
        <taxon>Fabales</taxon>
        <taxon>Fabaceae</taxon>
        <taxon>Papilionoideae</taxon>
        <taxon>50 kb inversion clade</taxon>
        <taxon>dalbergioids sensu lato</taxon>
        <taxon>Dalbergieae</taxon>
        <taxon>Pterocarpus clade</taxon>
        <taxon>Stylosanthes</taxon>
    </lineage>
</organism>
<feature type="compositionally biased region" description="Polar residues" evidence="1">
    <location>
        <begin position="1"/>
        <end position="16"/>
    </location>
</feature>
<evidence type="ECO:0000313" key="2">
    <source>
        <dbReference type="EMBL" id="MED6116626.1"/>
    </source>
</evidence>
<name>A0ABU6QX12_9FABA</name>
<protein>
    <submittedName>
        <fullName evidence="2">Uncharacterized protein</fullName>
    </submittedName>
</protein>
<feature type="region of interest" description="Disordered" evidence="1">
    <location>
        <begin position="275"/>
        <end position="300"/>
    </location>
</feature>
<reference evidence="2 3" key="1">
    <citation type="journal article" date="2023" name="Plants (Basel)">
        <title>Bridging the Gap: Combining Genomics and Transcriptomics Approaches to Understand Stylosanthes scabra, an Orphan Legume from the Brazilian Caatinga.</title>
        <authorList>
            <person name="Ferreira-Neto J.R.C."/>
            <person name="da Silva M.D."/>
            <person name="Binneck E."/>
            <person name="de Melo N.F."/>
            <person name="da Silva R.H."/>
            <person name="de Melo A.L.T.M."/>
            <person name="Pandolfi V."/>
            <person name="Bustamante F.O."/>
            <person name="Brasileiro-Vidal A.C."/>
            <person name="Benko-Iseppon A.M."/>
        </authorList>
    </citation>
    <scope>NUCLEOTIDE SEQUENCE [LARGE SCALE GENOMIC DNA]</scope>
    <source>
        <tissue evidence="2">Leaves</tissue>
    </source>
</reference>
<evidence type="ECO:0000313" key="3">
    <source>
        <dbReference type="Proteomes" id="UP001341840"/>
    </source>
</evidence>
<accession>A0ABU6QX12</accession>
<gene>
    <name evidence="2" type="ORF">PIB30_101961</name>
</gene>